<feature type="region of interest" description="Disordered" evidence="1">
    <location>
        <begin position="356"/>
        <end position="375"/>
    </location>
</feature>
<dbReference type="Proteomes" id="UP000756921">
    <property type="component" value="Unassembled WGS sequence"/>
</dbReference>
<comment type="caution">
    <text evidence="2">The sequence shown here is derived from an EMBL/GenBank/DDBJ whole genome shotgun (WGS) entry which is preliminary data.</text>
</comment>
<feature type="compositionally biased region" description="Basic and acidic residues" evidence="1">
    <location>
        <begin position="360"/>
        <end position="375"/>
    </location>
</feature>
<gene>
    <name evidence="2" type="ORF">PMIN01_13205</name>
</gene>
<dbReference type="AlphaFoldDB" id="A0A9P6G6M0"/>
<feature type="region of interest" description="Disordered" evidence="1">
    <location>
        <begin position="380"/>
        <end position="410"/>
    </location>
</feature>
<protein>
    <submittedName>
        <fullName evidence="2">Uncharacterized protein</fullName>
    </submittedName>
</protein>
<accession>A0A9P6G6M0</accession>
<name>A0A9P6G6M0_9PLEO</name>
<evidence type="ECO:0000313" key="3">
    <source>
        <dbReference type="Proteomes" id="UP000756921"/>
    </source>
</evidence>
<organism evidence="2 3">
    <name type="scientific">Paraphaeosphaeria minitans</name>
    <dbReference type="NCBI Taxonomy" id="565426"/>
    <lineage>
        <taxon>Eukaryota</taxon>
        <taxon>Fungi</taxon>
        <taxon>Dikarya</taxon>
        <taxon>Ascomycota</taxon>
        <taxon>Pezizomycotina</taxon>
        <taxon>Dothideomycetes</taxon>
        <taxon>Pleosporomycetidae</taxon>
        <taxon>Pleosporales</taxon>
        <taxon>Massarineae</taxon>
        <taxon>Didymosphaeriaceae</taxon>
        <taxon>Paraphaeosphaeria</taxon>
    </lineage>
</organism>
<evidence type="ECO:0000313" key="2">
    <source>
        <dbReference type="EMBL" id="KAF9728825.1"/>
    </source>
</evidence>
<proteinExistence type="predicted"/>
<evidence type="ECO:0000256" key="1">
    <source>
        <dbReference type="SAM" id="MobiDB-lite"/>
    </source>
</evidence>
<keyword evidence="3" id="KW-1185">Reference proteome</keyword>
<sequence length="410" mass="46184">MATLASTQKTVTMSNHADCFPFLQLPGELRNQVYCNVFRLDEIPYVKLLLPETLVCSTEDIRLKVWTSRQGLHNRIPASGVEILPILKTLEHIHGVGVSFHTWCVFSWELAITHMLHKTFSQWRSETTKLGLLDMILRSDYNEDTTGLRTLHDHVGGLTIAFITPKTKRGQASEMKFSVFKDSVKMEWTCQSNYCLARLVDSKNASGFKVEKKHVEGNDILRLDGEREKHLDVTNLCKDVLLASRVEALALWNGVEVAPYGRFSSRRLAKSFQQVSGYLLLVWSAMASFRHSGIANTCDDTPFTVKPTRCIPEVYSHMSYDSAMLRARLLAGPEVIRLFSLKAVAVQFTMGSVTAAQPGRHRENPGRDFCSSRDTETHRAKRCPVHLSTRQSRKLSLSHPARTYTGGSIA</sequence>
<dbReference type="EMBL" id="WJXW01000018">
    <property type="protein sequence ID" value="KAF9728825.1"/>
    <property type="molecule type" value="Genomic_DNA"/>
</dbReference>
<reference evidence="2" key="1">
    <citation type="journal article" date="2020" name="Mol. Plant Microbe Interact.">
        <title>Genome Sequence of the Biocontrol Agent Coniothyrium minitans strain Conio (IMI 134523).</title>
        <authorList>
            <person name="Patel D."/>
            <person name="Shittu T.A."/>
            <person name="Baroncelli R."/>
            <person name="Muthumeenakshi S."/>
            <person name="Osborne T.H."/>
            <person name="Janganan T.K."/>
            <person name="Sreenivasaprasad S."/>
        </authorList>
    </citation>
    <scope>NUCLEOTIDE SEQUENCE</scope>
    <source>
        <strain evidence="2">Conio</strain>
    </source>
</reference>
<dbReference type="OrthoDB" id="3801080at2759"/>